<dbReference type="Gene3D" id="2.60.120.10">
    <property type="entry name" value="Jelly Rolls"/>
    <property type="match status" value="1"/>
</dbReference>
<dbReference type="Proteomes" id="UP000001555">
    <property type="component" value="Unassembled WGS sequence"/>
</dbReference>
<name>B7PB33_IXOSC</name>
<protein>
    <recommendedName>
        <fullName evidence="10">acireductone dioxygenase (Fe(2+)-requiring)</fullName>
        <ecNumber evidence="10">1.13.11.54</ecNumber>
    </recommendedName>
</protein>
<proteinExistence type="predicted"/>
<dbReference type="VEuPathDB" id="VectorBase:ISCP_031758"/>
<evidence type="ECO:0000313" key="13">
    <source>
        <dbReference type="Proteomes" id="UP000001555"/>
    </source>
</evidence>
<evidence type="ECO:0000313" key="12">
    <source>
        <dbReference type="EnsemblMetazoa" id="ISCW003061-PA"/>
    </source>
</evidence>
<evidence type="ECO:0000256" key="2">
    <source>
        <dbReference type="ARBA" id="ARBA00001954"/>
    </source>
</evidence>
<dbReference type="PANTHER" id="PTHR23418:SF0">
    <property type="entry name" value="ACIREDUCTONE DIOXYGENASE"/>
    <property type="match status" value="1"/>
</dbReference>
<dbReference type="EMBL" id="ABJB010405021">
    <property type="status" value="NOT_ANNOTATED_CDS"/>
    <property type="molecule type" value="Genomic_DNA"/>
</dbReference>
<dbReference type="HOGENOM" id="CLU_2471538_0_0_1"/>
<keyword evidence="6 11" id="KW-0223">Dioxygenase</keyword>
<dbReference type="VEuPathDB" id="VectorBase:ISCW003061"/>
<dbReference type="GO" id="GO:0009086">
    <property type="term" value="P:methionine biosynthetic process"/>
    <property type="evidence" value="ECO:0007669"/>
    <property type="project" value="UniProtKB-KW"/>
</dbReference>
<gene>
    <name evidence="11" type="ORF">IscW_ISCW003061</name>
</gene>
<dbReference type="VEuPathDB" id="VectorBase:ISCI003061"/>
<dbReference type="InterPro" id="IPR004313">
    <property type="entry name" value="ARD"/>
</dbReference>
<evidence type="ECO:0000256" key="10">
    <source>
        <dbReference type="ARBA" id="ARBA00039005"/>
    </source>
</evidence>
<dbReference type="EC" id="1.13.11.54" evidence="10"/>
<evidence type="ECO:0000256" key="9">
    <source>
        <dbReference type="ARBA" id="ARBA00023167"/>
    </source>
</evidence>
<dbReference type="InterPro" id="IPR011051">
    <property type="entry name" value="RmlC_Cupin_sf"/>
</dbReference>
<dbReference type="EMBL" id="ABJB010226707">
    <property type="status" value="NOT_ANNOTATED_CDS"/>
    <property type="molecule type" value="Genomic_DNA"/>
</dbReference>
<reference evidence="11 13" key="1">
    <citation type="submission" date="2008-03" db="EMBL/GenBank/DDBJ databases">
        <title>Annotation of Ixodes scapularis.</title>
        <authorList>
            <consortium name="Ixodes scapularis Genome Project Consortium"/>
            <person name="Caler E."/>
            <person name="Hannick L.I."/>
            <person name="Bidwell S."/>
            <person name="Joardar V."/>
            <person name="Thiagarajan M."/>
            <person name="Amedeo P."/>
            <person name="Galinsky K.J."/>
            <person name="Schobel S."/>
            <person name="Inman J."/>
            <person name="Hostetler J."/>
            <person name="Miller J."/>
            <person name="Hammond M."/>
            <person name="Megy K."/>
            <person name="Lawson D."/>
            <person name="Kodira C."/>
            <person name="Sutton G."/>
            <person name="Meyer J."/>
            <person name="Hill C.A."/>
            <person name="Birren B."/>
            <person name="Nene V."/>
            <person name="Collins F."/>
            <person name="Alarcon-Chaidez F."/>
            <person name="Wikel S."/>
            <person name="Strausberg R."/>
        </authorList>
    </citation>
    <scope>NUCLEOTIDE SEQUENCE [LARGE SCALE GENOMIC DNA]</scope>
    <source>
        <strain evidence="13">Wikel</strain>
        <strain evidence="11">Wikel colony</strain>
    </source>
</reference>
<organism>
    <name type="scientific">Ixodes scapularis</name>
    <name type="common">Black-legged tick</name>
    <name type="synonym">Deer tick</name>
    <dbReference type="NCBI Taxonomy" id="6945"/>
    <lineage>
        <taxon>Eukaryota</taxon>
        <taxon>Metazoa</taxon>
        <taxon>Ecdysozoa</taxon>
        <taxon>Arthropoda</taxon>
        <taxon>Chelicerata</taxon>
        <taxon>Arachnida</taxon>
        <taxon>Acari</taxon>
        <taxon>Parasitiformes</taxon>
        <taxon>Ixodida</taxon>
        <taxon>Ixodoidea</taxon>
        <taxon>Ixodidae</taxon>
        <taxon>Ixodinae</taxon>
        <taxon>Ixodes</taxon>
    </lineage>
</organism>
<dbReference type="GO" id="GO:0006555">
    <property type="term" value="P:methionine metabolic process"/>
    <property type="evidence" value="ECO:0000318"/>
    <property type="project" value="GO_Central"/>
</dbReference>
<evidence type="ECO:0000256" key="7">
    <source>
        <dbReference type="ARBA" id="ARBA00023002"/>
    </source>
</evidence>
<dbReference type="STRING" id="6945.B7PB33"/>
<dbReference type="EMBL" id="DS674349">
    <property type="protein sequence ID" value="EEC03805.1"/>
    <property type="molecule type" value="Genomic_DNA"/>
</dbReference>
<reference evidence="12" key="2">
    <citation type="submission" date="2020-05" db="UniProtKB">
        <authorList>
            <consortium name="EnsemblMetazoa"/>
        </authorList>
    </citation>
    <scope>IDENTIFICATION</scope>
    <source>
        <strain evidence="12">wikel</strain>
    </source>
</reference>
<keyword evidence="8" id="KW-0408">Iron</keyword>
<evidence type="ECO:0000256" key="4">
    <source>
        <dbReference type="ARBA" id="ARBA00022605"/>
    </source>
</evidence>
<comment type="cofactor">
    <cofactor evidence="2">
        <name>Fe(2+)</name>
        <dbReference type="ChEBI" id="CHEBI:29033"/>
    </cofactor>
</comment>
<keyword evidence="13" id="KW-1185">Reference proteome</keyword>
<dbReference type="GO" id="GO:0010309">
    <property type="term" value="F:acireductone dioxygenase [iron(II)-requiring] activity"/>
    <property type="evidence" value="ECO:0000318"/>
    <property type="project" value="GO_Central"/>
</dbReference>
<accession>B7PB33</accession>
<evidence type="ECO:0000313" key="11">
    <source>
        <dbReference type="EMBL" id="EEC03805.1"/>
    </source>
</evidence>
<evidence type="ECO:0000256" key="3">
    <source>
        <dbReference type="ARBA" id="ARBA00022596"/>
    </source>
</evidence>
<dbReference type="InParanoid" id="B7PB33"/>
<dbReference type="OrthoDB" id="1867259at2759"/>
<evidence type="ECO:0000256" key="8">
    <source>
        <dbReference type="ARBA" id="ARBA00023004"/>
    </source>
</evidence>
<evidence type="ECO:0000256" key="6">
    <source>
        <dbReference type="ARBA" id="ARBA00022964"/>
    </source>
</evidence>
<dbReference type="GO" id="GO:0046872">
    <property type="term" value="F:metal ion binding"/>
    <property type="evidence" value="ECO:0007669"/>
    <property type="project" value="UniProtKB-KW"/>
</dbReference>
<comment type="catalytic activity">
    <reaction evidence="1">
        <text>1,2-dihydroxy-5-(methylsulfanyl)pent-1-en-3-one + O2 = 4-methylsulfanyl-2-oxobutanoate + formate + 2 H(+)</text>
        <dbReference type="Rhea" id="RHEA:24504"/>
        <dbReference type="ChEBI" id="CHEBI:15378"/>
        <dbReference type="ChEBI" id="CHEBI:15379"/>
        <dbReference type="ChEBI" id="CHEBI:15740"/>
        <dbReference type="ChEBI" id="CHEBI:16723"/>
        <dbReference type="ChEBI" id="CHEBI:49252"/>
        <dbReference type="EC" id="1.13.11.54"/>
    </reaction>
</comment>
<keyword evidence="3" id="KW-0533">Nickel</keyword>
<dbReference type="SUPFAM" id="SSF51182">
    <property type="entry name" value="RmlC-like cupins"/>
    <property type="match status" value="1"/>
</dbReference>
<evidence type="ECO:0000256" key="5">
    <source>
        <dbReference type="ARBA" id="ARBA00022723"/>
    </source>
</evidence>
<dbReference type="EnsemblMetazoa" id="ISCW003061-RA">
    <property type="protein sequence ID" value="ISCW003061-PA"/>
    <property type="gene ID" value="ISCW003061"/>
</dbReference>
<dbReference type="PaxDb" id="6945-B7PB33"/>
<keyword evidence="9" id="KW-0486">Methionine biosynthesis</keyword>
<dbReference type="FunFam" id="2.60.120.10:FF:000389">
    <property type="entry name" value="Acireductone dioxygenase, putative"/>
    <property type="match status" value="1"/>
</dbReference>
<keyword evidence="7" id="KW-0560">Oxidoreductase</keyword>
<sequence>MFKKLATYVCREHRHEEAEIRYLEWGSLYFDVRDDKDRWVRTDVRAGDHIVLPPQCYHRFMPKTPDEDVMMIMVVPDGHVYHAHYRNA</sequence>
<dbReference type="Pfam" id="PF03079">
    <property type="entry name" value="ARD"/>
    <property type="match status" value="1"/>
</dbReference>
<dbReference type="InterPro" id="IPR014710">
    <property type="entry name" value="RmlC-like_jellyroll"/>
</dbReference>
<dbReference type="AlphaFoldDB" id="B7PB33"/>
<keyword evidence="4" id="KW-0028">Amino-acid biosynthesis</keyword>
<keyword evidence="5" id="KW-0479">Metal-binding</keyword>
<evidence type="ECO:0000256" key="1">
    <source>
        <dbReference type="ARBA" id="ARBA00000428"/>
    </source>
</evidence>
<dbReference type="PANTHER" id="PTHR23418">
    <property type="entry name" value="ACIREDUCTONE DIOXYGENASE"/>
    <property type="match status" value="1"/>
</dbReference>